<keyword evidence="2" id="KW-1133">Transmembrane helix</keyword>
<name>A0A154PNY4_DUFNO</name>
<evidence type="ECO:0000256" key="1">
    <source>
        <dbReference type="SAM" id="MobiDB-lite"/>
    </source>
</evidence>
<feature type="transmembrane region" description="Helical" evidence="2">
    <location>
        <begin position="1287"/>
        <end position="1313"/>
    </location>
</feature>
<feature type="compositionally biased region" description="Basic and acidic residues" evidence="1">
    <location>
        <begin position="196"/>
        <end position="214"/>
    </location>
</feature>
<evidence type="ECO:0000313" key="3">
    <source>
        <dbReference type="EMBL" id="KZC13596.1"/>
    </source>
</evidence>
<gene>
    <name evidence="3" type="ORF">WN55_05148</name>
</gene>
<dbReference type="OMA" id="AKRDRIC"/>
<feature type="compositionally biased region" description="Polar residues" evidence="1">
    <location>
        <begin position="494"/>
        <end position="511"/>
    </location>
</feature>
<feature type="region of interest" description="Disordered" evidence="1">
    <location>
        <begin position="176"/>
        <end position="226"/>
    </location>
</feature>
<reference evidence="3 4" key="1">
    <citation type="submission" date="2015-07" db="EMBL/GenBank/DDBJ databases">
        <title>The genome of Dufourea novaeangliae.</title>
        <authorList>
            <person name="Pan H."/>
            <person name="Kapheim K."/>
        </authorList>
    </citation>
    <scope>NUCLEOTIDE SEQUENCE [LARGE SCALE GENOMIC DNA]</scope>
    <source>
        <strain evidence="3">0120121106</strain>
        <tissue evidence="3">Whole body</tissue>
    </source>
</reference>
<feature type="compositionally biased region" description="Polar residues" evidence="1">
    <location>
        <begin position="215"/>
        <end position="226"/>
    </location>
</feature>
<dbReference type="Proteomes" id="UP000076502">
    <property type="component" value="Unassembled WGS sequence"/>
</dbReference>
<protein>
    <submittedName>
        <fullName evidence="3">Uncharacterized protein</fullName>
    </submittedName>
</protein>
<keyword evidence="4" id="KW-1185">Reference proteome</keyword>
<feature type="region of interest" description="Disordered" evidence="1">
    <location>
        <begin position="1079"/>
        <end position="1114"/>
    </location>
</feature>
<dbReference type="STRING" id="178035.A0A154PNY4"/>
<feature type="region of interest" description="Disordered" evidence="1">
    <location>
        <begin position="470"/>
        <end position="567"/>
    </location>
</feature>
<organism evidence="3 4">
    <name type="scientific">Dufourea novaeangliae</name>
    <name type="common">Sweat bee</name>
    <dbReference type="NCBI Taxonomy" id="178035"/>
    <lineage>
        <taxon>Eukaryota</taxon>
        <taxon>Metazoa</taxon>
        <taxon>Ecdysozoa</taxon>
        <taxon>Arthropoda</taxon>
        <taxon>Hexapoda</taxon>
        <taxon>Insecta</taxon>
        <taxon>Pterygota</taxon>
        <taxon>Neoptera</taxon>
        <taxon>Endopterygota</taxon>
        <taxon>Hymenoptera</taxon>
        <taxon>Apocrita</taxon>
        <taxon>Aculeata</taxon>
        <taxon>Apoidea</taxon>
        <taxon>Anthophila</taxon>
        <taxon>Halictidae</taxon>
        <taxon>Rophitinae</taxon>
        <taxon>Dufourea</taxon>
    </lineage>
</organism>
<feature type="compositionally biased region" description="Polar residues" evidence="1">
    <location>
        <begin position="176"/>
        <end position="190"/>
    </location>
</feature>
<sequence length="1314" mass="148177">MEKRSITGKDILRMDGLLPPTRRLPVCDAVTSSDKKKEKKWSLGGILKRISSIRDYDSSSNDEEMVYCTRQPRPHSVFNRKSHSVTLHPVKRNTDKHLSKGSSSNSTVATSVDTTDLQRNSMHSRSSEGSLDRVSKKLRKSVLKARIEAKRDRICADSSSDDDSRISCNSLTRIQNESSTQYTQKSNSCNRKSRTARTERYIKRLSKDEGHRFSENPNNVSKSSSLDLADANQSLDIDPTNLFQSQVQPRPIMHPNSYTFPVQRSGENVQLAACSYQTKSSTDITKYPPNRYITDLNQNNTYAKPHVLHKDKNYTNHAECNYFSTSPATNNDYAKPYDYVRNAQSVYRSSCPPEPPPRDPRCKVFAYGCNSFPHSGKYRIPRYNESQHTNVYESHATSRDHLKGLRSYDSNNEIRWCGSTRHCPRRPLSLTVMPTESCNLSECTNNRHKSMGRHVDEMMFLETEAMKCERRNNRNEQLNLRFNDPDPKKDENKLSPTSAQNIYNNSAFTRNKTLDSPGVKSPSEQTVHERSYHSPNNTLVQNPRIEKRKEKQSTVSEQDVLEKRRSSKNLEEALSELEAIYNSLCLGDEDLLDRAERRSMEEFSLRRGRTDDAVSLDLVDSPDRSKDDMAYRRMHPKERPASLSEVIGQSALSNISYLMASPILSRKDAADNYPYASNYPVRKDVPDVQRDDVVYRSIHYANNTLKVADPQPPFGIPLGPVTAATESDYLHTTPTRPDHPRSSYIPQCEPDIVTDDLAYRTLRKDANTGKSAAESKSGVAKDQETTFGIKKKRAVRSLSANLYGLINHDRIHLRREPSLQEIKDETSNGVIDIKSLPARSNCFRRVVSDGELSDYDTRWRTESSLKNKKTDINGNHPISNISRKKLRVYVSPSTKIQSFDKASEEDTGAQNSATSNGILSQALNNDFWQDCLQTKLNESSTNDTESDFTAYSNLCQDLVNLIEGENKVEIEPSKETADFNSEEATAVKNLDDTNKTDDSSVLHIQTLGSQYSEHSEKNYEEITENGDVERLTESVANPENEDLEKTDDNAFDLYLRVADENVKLIAEAFSSVADRLRDSRVSQKNSLTSQRSEIETDSTAPNTSTRSSVTYSPDDVNDGLCYSSKFTDVSHAVPKENTPVNIVWDPEEVESEVAKNNSDIDPELDLSKAVHDLQLAAASLCEHKKEIEELEALWKKDANDVPCTAPVAITENRPLLTPEKTCSLENEDGQLECDQEESVISTDVKSWTDEHDPECEGESTECKNICGPHDNEIARSTGMRVSYVTNLITVMITTYSMVLLACFLALLLATVAAL</sequence>
<feature type="compositionally biased region" description="Polar residues" evidence="1">
    <location>
        <begin position="1082"/>
        <end position="1111"/>
    </location>
</feature>
<feature type="compositionally biased region" description="Basic and acidic residues" evidence="1">
    <location>
        <begin position="483"/>
        <end position="493"/>
    </location>
</feature>
<feature type="region of interest" description="Disordered" evidence="1">
    <location>
        <begin position="1009"/>
        <end position="1044"/>
    </location>
</feature>
<dbReference type="EMBL" id="KQ435007">
    <property type="protein sequence ID" value="KZC13596.1"/>
    <property type="molecule type" value="Genomic_DNA"/>
</dbReference>
<dbReference type="OrthoDB" id="7989901at2759"/>
<keyword evidence="2" id="KW-0472">Membrane</keyword>
<proteinExistence type="predicted"/>
<feature type="region of interest" description="Disordered" evidence="1">
    <location>
        <begin position="90"/>
        <end position="135"/>
    </location>
</feature>
<evidence type="ECO:0000256" key="2">
    <source>
        <dbReference type="SAM" id="Phobius"/>
    </source>
</evidence>
<keyword evidence="2" id="KW-0812">Transmembrane</keyword>
<evidence type="ECO:0000313" key="4">
    <source>
        <dbReference type="Proteomes" id="UP000076502"/>
    </source>
</evidence>
<feature type="compositionally biased region" description="Polar residues" evidence="1">
    <location>
        <begin position="100"/>
        <end position="129"/>
    </location>
</feature>
<accession>A0A154PNY4</accession>